<dbReference type="FunFam" id="3.40.50.1000:FF:000060">
    <property type="entry name" value="Haloacid dehalogenase-like hydrolase domain-containing protein 2"/>
    <property type="match status" value="1"/>
</dbReference>
<keyword evidence="3" id="KW-0479">Metal-binding</keyword>
<comment type="caution">
    <text evidence="7">The sequence shown here is derived from an EMBL/GenBank/DDBJ whole genome shotgun (WGS) entry which is preliminary data.</text>
</comment>
<comment type="cofactor">
    <cofactor evidence="1">
        <name>Mg(2+)</name>
        <dbReference type="ChEBI" id="CHEBI:18420"/>
    </cofactor>
</comment>
<dbReference type="InterPro" id="IPR006355">
    <property type="entry name" value="LHPP/HDHD2"/>
</dbReference>
<dbReference type="InterPro" id="IPR023214">
    <property type="entry name" value="HAD_sf"/>
</dbReference>
<dbReference type="Gene3D" id="3.40.50.1000">
    <property type="entry name" value="HAD superfamily/HAD-like"/>
    <property type="match status" value="2"/>
</dbReference>
<accession>A0A6A4V1Y7</accession>
<evidence type="ECO:0000256" key="5">
    <source>
        <dbReference type="ARBA" id="ARBA00039666"/>
    </source>
</evidence>
<dbReference type="InterPro" id="IPR036412">
    <property type="entry name" value="HAD-like_sf"/>
</dbReference>
<evidence type="ECO:0000256" key="1">
    <source>
        <dbReference type="ARBA" id="ARBA00001946"/>
    </source>
</evidence>
<evidence type="ECO:0000313" key="8">
    <source>
        <dbReference type="Proteomes" id="UP000440578"/>
    </source>
</evidence>
<dbReference type="EMBL" id="VIIS01002179">
    <property type="protein sequence ID" value="KAF0287605.1"/>
    <property type="molecule type" value="Genomic_DNA"/>
</dbReference>
<proteinExistence type="inferred from homology"/>
<name>A0A6A4V1Y7_AMPAM</name>
<keyword evidence="4" id="KW-0460">Magnesium</keyword>
<feature type="domain" description="STAS" evidence="6">
    <location>
        <begin position="1"/>
        <end position="105"/>
    </location>
</feature>
<dbReference type="Pfam" id="PF13242">
    <property type="entry name" value="Hydrolase_like"/>
    <property type="match status" value="1"/>
</dbReference>
<protein>
    <recommendedName>
        <fullName evidence="5">Haloacid dehalogenase-like hydrolase domain-containing protein 2</fullName>
    </recommendedName>
</protein>
<dbReference type="PANTHER" id="PTHR19288:SF46">
    <property type="entry name" value="HALOACID DEHALOGENASE-LIKE HYDROLASE DOMAIN-CONTAINING PROTEIN 2"/>
    <property type="match status" value="1"/>
</dbReference>
<keyword evidence="7" id="KW-0378">Hydrolase</keyword>
<organism evidence="7 8">
    <name type="scientific">Amphibalanus amphitrite</name>
    <name type="common">Striped barnacle</name>
    <name type="synonym">Balanus amphitrite</name>
    <dbReference type="NCBI Taxonomy" id="1232801"/>
    <lineage>
        <taxon>Eukaryota</taxon>
        <taxon>Metazoa</taxon>
        <taxon>Ecdysozoa</taxon>
        <taxon>Arthropoda</taxon>
        <taxon>Crustacea</taxon>
        <taxon>Multicrustacea</taxon>
        <taxon>Cirripedia</taxon>
        <taxon>Thoracica</taxon>
        <taxon>Thoracicalcarea</taxon>
        <taxon>Balanomorpha</taxon>
        <taxon>Balanoidea</taxon>
        <taxon>Balanidae</taxon>
        <taxon>Amphibalaninae</taxon>
        <taxon>Amphibalanus</taxon>
    </lineage>
</organism>
<dbReference type="GO" id="GO:0016791">
    <property type="term" value="F:phosphatase activity"/>
    <property type="evidence" value="ECO:0007669"/>
    <property type="project" value="InterPro"/>
</dbReference>
<evidence type="ECO:0000259" key="6">
    <source>
        <dbReference type="PROSITE" id="PS50801"/>
    </source>
</evidence>
<comment type="similarity">
    <text evidence="2">Belongs to the HAD-like hydrolase superfamily.</text>
</comment>
<evidence type="ECO:0000256" key="2">
    <source>
        <dbReference type="ARBA" id="ARBA00007958"/>
    </source>
</evidence>
<dbReference type="Pfam" id="PF13344">
    <property type="entry name" value="Hydrolase_6"/>
    <property type="match status" value="1"/>
</dbReference>
<evidence type="ECO:0000313" key="7">
    <source>
        <dbReference type="EMBL" id="KAF0287605.1"/>
    </source>
</evidence>
<dbReference type="NCBIfam" id="TIGR01458">
    <property type="entry name" value="HAD-SF-IIA-hyp3"/>
    <property type="match status" value="1"/>
</dbReference>
<dbReference type="InterPro" id="IPR002645">
    <property type="entry name" value="STAS_dom"/>
</dbReference>
<dbReference type="GO" id="GO:0005737">
    <property type="term" value="C:cytoplasm"/>
    <property type="evidence" value="ECO:0007669"/>
    <property type="project" value="TreeGrafter"/>
</dbReference>
<dbReference type="InterPro" id="IPR006357">
    <property type="entry name" value="HAD-SF_hydro_IIA"/>
</dbReference>
<dbReference type="CDD" id="cd07509">
    <property type="entry name" value="HAD_PPase"/>
    <property type="match status" value="1"/>
</dbReference>
<dbReference type="AlphaFoldDB" id="A0A6A4V1Y7"/>
<dbReference type="PROSITE" id="PS50801">
    <property type="entry name" value="STAS"/>
    <property type="match status" value="1"/>
</dbReference>
<evidence type="ECO:0000256" key="4">
    <source>
        <dbReference type="ARBA" id="ARBA00022842"/>
    </source>
</evidence>
<dbReference type="NCBIfam" id="TIGR01460">
    <property type="entry name" value="HAD-SF-IIA"/>
    <property type="match status" value="1"/>
</dbReference>
<dbReference type="PANTHER" id="PTHR19288">
    <property type="entry name" value="4-NITROPHENYLPHOSPHATASE-RELATED"/>
    <property type="match status" value="1"/>
</dbReference>
<gene>
    <name evidence="7" type="primary">hdhd2</name>
    <name evidence="7" type="ORF">FJT64_013992</name>
</gene>
<evidence type="ECO:0000256" key="3">
    <source>
        <dbReference type="ARBA" id="ARBA00022723"/>
    </source>
</evidence>
<dbReference type="OrthoDB" id="426235at2759"/>
<keyword evidence="8" id="KW-1185">Reference proteome</keyword>
<dbReference type="Proteomes" id="UP000440578">
    <property type="component" value="Unassembled WGS sequence"/>
</dbReference>
<dbReference type="SUPFAM" id="SSF56784">
    <property type="entry name" value="HAD-like"/>
    <property type="match status" value="1"/>
</dbReference>
<dbReference type="GO" id="GO:0046872">
    <property type="term" value="F:metal ion binding"/>
    <property type="evidence" value="ECO:0007669"/>
    <property type="project" value="UniProtKB-KW"/>
</dbReference>
<sequence>MHATGDPFRLGLEFFSARKDVSHAMMRQIKAVLIDLSGTLHIDNTKIPGAVEALEKLRACGVPLRFVTNTTKESLSVLHGRLTALGFRLERREVFSSLAAARRLVERRQLRPLLLLQPEALEDFDGVNTEKPDAVLVGLAPDKFNYETLTEAFRLVLDGAALIAVHKARYYRRPDGLALGPGPFVAALEYATGRRAEAVGKPECEFFHSALAELGCRPEEAVMIGDDVQQDVGGAQEAGLAGLLVRTGKYRPGDEATISPPPWHVADAFPEAVEHVLRQLELQRSGSVERAEGRPGADQ</sequence>
<reference evidence="7 8" key="1">
    <citation type="submission" date="2019-07" db="EMBL/GenBank/DDBJ databases">
        <title>Draft genome assembly of a fouling barnacle, Amphibalanus amphitrite (Darwin, 1854): The first reference genome for Thecostraca.</title>
        <authorList>
            <person name="Kim W."/>
        </authorList>
    </citation>
    <scope>NUCLEOTIDE SEQUENCE [LARGE SCALE GENOMIC DNA]</scope>
    <source>
        <strain evidence="7">SNU_AA5</strain>
        <tissue evidence="7">Soma without cirri and trophi</tissue>
    </source>
</reference>